<keyword evidence="2" id="KW-0326">Glycosidase</keyword>
<dbReference type="Gene3D" id="2.60.120.180">
    <property type="match status" value="1"/>
</dbReference>
<dbReference type="InterPro" id="IPR013320">
    <property type="entry name" value="ConA-like_dom_sf"/>
</dbReference>
<dbReference type="AlphaFoldDB" id="A0A1B8GIM1"/>
<keyword evidence="2" id="KW-0378">Hydrolase</keyword>
<evidence type="ECO:0000256" key="2">
    <source>
        <dbReference type="RuleBase" id="RU361163"/>
    </source>
</evidence>
<dbReference type="GO" id="GO:0008810">
    <property type="term" value="F:cellulase activity"/>
    <property type="evidence" value="ECO:0007669"/>
    <property type="project" value="InterPro"/>
</dbReference>
<dbReference type="InterPro" id="IPR002594">
    <property type="entry name" value="GH12"/>
</dbReference>
<sequence length="257" mass="26965">MKLLALLAPALAAASAIPASVPAPSKTINERATEICGQWDSIQTGTYTLYQDLWGMSAATSGSQCSTYESLSGTTIAWSTKWTWQGGPYNVKSYANVVLKQDTGKKVSAIKSIPSKWTYTYTGTGMVANVAYDLFTSSSAGGNSDGSSDYELMIWLAALGGAGPISATGSPIASVTVAGYKWNLWYGLNGNMKVYSFVAASQITSFSGDLKAFYTYLVASQGFSSSQYVTSIGAGTEPFVGTNAVMKTSGYSVALNV</sequence>
<evidence type="ECO:0000313" key="4">
    <source>
        <dbReference type="EMBL" id="OBT95703.1"/>
    </source>
</evidence>
<dbReference type="RefSeq" id="XP_018129436.1">
    <property type="nucleotide sequence ID" value="XM_018275977.2"/>
</dbReference>
<accession>A0A1B8GIM1</accession>
<proteinExistence type="inferred from homology"/>
<evidence type="ECO:0000256" key="1">
    <source>
        <dbReference type="ARBA" id="ARBA00005519"/>
    </source>
</evidence>
<gene>
    <name evidence="4" type="ORF">VE01_06532</name>
</gene>
<reference evidence="4 5" key="1">
    <citation type="submission" date="2016-03" db="EMBL/GenBank/DDBJ databases">
        <title>Comparative genomics of Pseudogymnoascus destructans, the fungus causing white-nose syndrome of bats.</title>
        <authorList>
            <person name="Palmer J.M."/>
            <person name="Drees K.P."/>
            <person name="Foster J.T."/>
            <person name="Lindner D.L."/>
        </authorList>
    </citation>
    <scope>NUCLEOTIDE SEQUENCE [LARGE SCALE GENOMIC DNA]</scope>
    <source>
        <strain evidence="4 5">UAMH 10579</strain>
    </source>
</reference>
<keyword evidence="5" id="KW-1185">Reference proteome</keyword>
<feature type="chain" id="PRO_5008608614" evidence="3">
    <location>
        <begin position="17"/>
        <end position="257"/>
    </location>
</feature>
<dbReference type="GeneID" id="28839918"/>
<dbReference type="Proteomes" id="UP000091956">
    <property type="component" value="Unassembled WGS sequence"/>
</dbReference>
<dbReference type="SUPFAM" id="SSF49899">
    <property type="entry name" value="Concanavalin A-like lectins/glucanases"/>
    <property type="match status" value="1"/>
</dbReference>
<evidence type="ECO:0000313" key="5">
    <source>
        <dbReference type="Proteomes" id="UP000091956"/>
    </source>
</evidence>
<reference evidence="5" key="2">
    <citation type="journal article" date="2018" name="Nat. Commun.">
        <title>Extreme sensitivity to ultraviolet light in the fungal pathogen causing white-nose syndrome of bats.</title>
        <authorList>
            <person name="Palmer J.M."/>
            <person name="Drees K.P."/>
            <person name="Foster J.T."/>
            <person name="Lindner D.L."/>
        </authorList>
    </citation>
    <scope>NUCLEOTIDE SEQUENCE [LARGE SCALE GENOMIC DNA]</scope>
    <source>
        <strain evidence="5">UAMH 10579</strain>
    </source>
</reference>
<keyword evidence="2" id="KW-0624">Polysaccharide degradation</keyword>
<dbReference type="InterPro" id="IPR013319">
    <property type="entry name" value="GH11/12"/>
</dbReference>
<evidence type="ECO:0000256" key="3">
    <source>
        <dbReference type="SAM" id="SignalP"/>
    </source>
</evidence>
<comment type="similarity">
    <text evidence="1 2">Belongs to the glycosyl hydrolase 12 (cellulase H) family.</text>
</comment>
<dbReference type="GO" id="GO:0000272">
    <property type="term" value="P:polysaccharide catabolic process"/>
    <property type="evidence" value="ECO:0007669"/>
    <property type="project" value="UniProtKB-KW"/>
</dbReference>
<keyword evidence="2" id="KW-0119">Carbohydrate metabolism</keyword>
<dbReference type="Pfam" id="PF01670">
    <property type="entry name" value="Glyco_hydro_12"/>
    <property type="match status" value="1"/>
</dbReference>
<dbReference type="PANTHER" id="PTHR34002">
    <property type="entry name" value="BLR1656 PROTEIN"/>
    <property type="match status" value="1"/>
</dbReference>
<protein>
    <submittedName>
        <fullName evidence="4">Uncharacterized protein</fullName>
    </submittedName>
</protein>
<dbReference type="EMBL" id="KV460233">
    <property type="protein sequence ID" value="OBT95703.1"/>
    <property type="molecule type" value="Genomic_DNA"/>
</dbReference>
<organism evidence="4 5">
    <name type="scientific">Pseudogymnoascus verrucosus</name>
    <dbReference type="NCBI Taxonomy" id="342668"/>
    <lineage>
        <taxon>Eukaryota</taxon>
        <taxon>Fungi</taxon>
        <taxon>Dikarya</taxon>
        <taxon>Ascomycota</taxon>
        <taxon>Pezizomycotina</taxon>
        <taxon>Leotiomycetes</taxon>
        <taxon>Thelebolales</taxon>
        <taxon>Thelebolaceae</taxon>
        <taxon>Pseudogymnoascus</taxon>
    </lineage>
</organism>
<keyword evidence="3" id="KW-0732">Signal</keyword>
<name>A0A1B8GIM1_9PEZI</name>
<feature type="signal peptide" evidence="3">
    <location>
        <begin position="1"/>
        <end position="16"/>
    </location>
</feature>
<dbReference type="OrthoDB" id="95118at2759"/>
<dbReference type="STRING" id="342668.A0A1B8GIM1"/>
<dbReference type="PANTHER" id="PTHR34002:SF9">
    <property type="entry name" value="XYLOGLUCAN-SPECIFIC ENDO-BETA-1,4-GLUCANASE A"/>
    <property type="match status" value="1"/>
</dbReference>